<evidence type="ECO:0000313" key="1">
    <source>
        <dbReference type="EMBL" id="MEA5478718.1"/>
    </source>
</evidence>
<evidence type="ECO:0000313" key="2">
    <source>
        <dbReference type="Proteomes" id="UP001301388"/>
    </source>
</evidence>
<protein>
    <submittedName>
        <fullName evidence="1">Uncharacterized protein</fullName>
    </submittedName>
</protein>
<accession>A0ABU5TK63</accession>
<reference evidence="1 2" key="1">
    <citation type="submission" date="2023-12" db="EMBL/GenBank/DDBJ databases">
        <title>Baltic Sea Cyanobacteria.</title>
        <authorList>
            <person name="Delbaje E."/>
            <person name="Fewer D.P."/>
            <person name="Shishido T.K."/>
        </authorList>
    </citation>
    <scope>NUCLEOTIDE SEQUENCE [LARGE SCALE GENOMIC DNA]</scope>
    <source>
        <strain evidence="1 2">UHCC 0370</strain>
    </source>
</reference>
<sequence length="99" mass="11686">MILFQEIIETIESLPVKDQDYLFEMIQKRRVATQKNLSMPMSSQTINSPNKFTFDYSAPPIWEVVAKISAQVPDEEWQKLPTDLAMNFDDYQRDRQNQN</sequence>
<dbReference type="RefSeq" id="WP_323262140.1">
    <property type="nucleotide sequence ID" value="NZ_JAYGIE010000077.1"/>
</dbReference>
<keyword evidence="2" id="KW-1185">Reference proteome</keyword>
<name>A0ABU5TK63_9CYAN</name>
<proteinExistence type="predicted"/>
<dbReference type="EMBL" id="JAYGIE010000077">
    <property type="protein sequence ID" value="MEA5478718.1"/>
    <property type="molecule type" value="Genomic_DNA"/>
</dbReference>
<organism evidence="1 2">
    <name type="scientific">Pseudanabaena galeata UHCC 0370</name>
    <dbReference type="NCBI Taxonomy" id="3110310"/>
    <lineage>
        <taxon>Bacteria</taxon>
        <taxon>Bacillati</taxon>
        <taxon>Cyanobacteriota</taxon>
        <taxon>Cyanophyceae</taxon>
        <taxon>Pseudanabaenales</taxon>
        <taxon>Pseudanabaenaceae</taxon>
        <taxon>Pseudanabaena</taxon>
    </lineage>
</organism>
<comment type="caution">
    <text evidence="1">The sequence shown here is derived from an EMBL/GenBank/DDBJ whole genome shotgun (WGS) entry which is preliminary data.</text>
</comment>
<dbReference type="Proteomes" id="UP001301388">
    <property type="component" value="Unassembled WGS sequence"/>
</dbReference>
<gene>
    <name evidence="1" type="ORF">VB774_13915</name>
</gene>